<keyword evidence="6 9" id="KW-0067">ATP-binding</keyword>
<feature type="compositionally biased region" description="Low complexity" evidence="10">
    <location>
        <begin position="421"/>
        <end position="434"/>
    </location>
</feature>
<dbReference type="FunFam" id="3.30.200.20:FF:000049">
    <property type="entry name" value="cyclin-dependent kinase-like 1 isoform X1"/>
    <property type="match status" value="1"/>
</dbReference>
<dbReference type="InterPro" id="IPR000719">
    <property type="entry name" value="Prot_kinase_dom"/>
</dbReference>
<feature type="compositionally biased region" description="Polar residues" evidence="10">
    <location>
        <begin position="435"/>
        <end position="446"/>
    </location>
</feature>
<dbReference type="EMBL" id="CAJNOJ010000039">
    <property type="protein sequence ID" value="CAF0924760.1"/>
    <property type="molecule type" value="Genomic_DNA"/>
</dbReference>
<dbReference type="InterPro" id="IPR017441">
    <property type="entry name" value="Protein_kinase_ATP_BS"/>
</dbReference>
<keyword evidence="14" id="KW-1185">Reference proteome</keyword>
<gene>
    <name evidence="12" type="ORF">EDS130_LOCUS10962</name>
    <name evidence="13" type="ORF">XAT740_LOCUS31433</name>
</gene>
<dbReference type="PANTHER" id="PTHR24055">
    <property type="entry name" value="MITOGEN-ACTIVATED PROTEIN KINASE"/>
    <property type="match status" value="1"/>
</dbReference>
<dbReference type="Pfam" id="PF00069">
    <property type="entry name" value="Pkinase"/>
    <property type="match status" value="1"/>
</dbReference>
<comment type="catalytic activity">
    <reaction evidence="8">
        <text>L-seryl-[protein] + ATP = O-phospho-L-seryl-[protein] + ADP + H(+)</text>
        <dbReference type="Rhea" id="RHEA:17989"/>
        <dbReference type="Rhea" id="RHEA-COMP:9863"/>
        <dbReference type="Rhea" id="RHEA-COMP:11604"/>
        <dbReference type="ChEBI" id="CHEBI:15378"/>
        <dbReference type="ChEBI" id="CHEBI:29999"/>
        <dbReference type="ChEBI" id="CHEBI:30616"/>
        <dbReference type="ChEBI" id="CHEBI:83421"/>
        <dbReference type="ChEBI" id="CHEBI:456216"/>
        <dbReference type="EC" id="2.7.11.22"/>
    </reaction>
</comment>
<protein>
    <recommendedName>
        <fullName evidence="1">cyclin-dependent kinase</fullName>
        <ecNumber evidence="1">2.7.11.22</ecNumber>
    </recommendedName>
</protein>
<evidence type="ECO:0000256" key="6">
    <source>
        <dbReference type="ARBA" id="ARBA00022840"/>
    </source>
</evidence>
<dbReference type="PROSITE" id="PS50011">
    <property type="entry name" value="PROTEIN_KINASE_DOM"/>
    <property type="match status" value="1"/>
</dbReference>
<evidence type="ECO:0000256" key="1">
    <source>
        <dbReference type="ARBA" id="ARBA00012425"/>
    </source>
</evidence>
<keyword evidence="2" id="KW-0723">Serine/threonine-protein kinase</keyword>
<evidence type="ECO:0000256" key="7">
    <source>
        <dbReference type="ARBA" id="ARBA00047811"/>
    </source>
</evidence>
<evidence type="ECO:0000313" key="12">
    <source>
        <dbReference type="EMBL" id="CAF0924760.1"/>
    </source>
</evidence>
<dbReference type="Gene3D" id="3.30.200.20">
    <property type="entry name" value="Phosphorylase Kinase, domain 1"/>
    <property type="match status" value="1"/>
</dbReference>
<evidence type="ECO:0000256" key="5">
    <source>
        <dbReference type="ARBA" id="ARBA00022777"/>
    </source>
</evidence>
<dbReference type="InterPro" id="IPR050117">
    <property type="entry name" value="MAPK"/>
</dbReference>
<feature type="region of interest" description="Disordered" evidence="10">
    <location>
        <begin position="524"/>
        <end position="555"/>
    </location>
</feature>
<dbReference type="SUPFAM" id="SSF56112">
    <property type="entry name" value="Protein kinase-like (PK-like)"/>
    <property type="match status" value="1"/>
</dbReference>
<sequence length="821" mass="93396">MKHIPANVKNKYEILGKIGEGSYGVVLKARKKDTNTIVAIKHFKQAPAGNCPDMDIIERELKVLQSLRFEHVVELLEWFRHKKQCFLVFEYVEWNMLQVLQEHPDGLALDRVRQLSYQLFSAIHWCHTHEIIHRDIKPENLLISKSFSLKLCDFGFARFCNTQTTADFYTDYVATRWYRSPELLIGSPYGKPVDIWACGCIMAELATGQALFGIAFTISSHTVIMNILFFPLAGESDIDQLYRIQKCLGPLPAKYVEAMKTNPKFDGLKFPTIQQLNTLERQFGHIFPVDLMSVFEGTLRLYAPERLASGACVQHIAFTHLNQKQPVRRSRQQRPKTVVGIVDMHRTQYDNNNNNPDLVSFNVPYGDSRISRWRDDTSDIQPRHRSPASSINNGIDNTTEISVTVPSSLILQPNKYRSNTQLSDQAPASQQQQSKTDLTSTSPRSSLSEDHVQPFPVNLTSSNDSSDDDDVSNVLSNNNRLRRKYVKAPQEAPLSLLLNQSQTVPEQSQPTLLSSSTLKGVLLRPKQHQQQKQSARVSQTSSKDAGKRLKRFTTDTTENRWHQQMPESNIHRLSMAIVPTLNTNAYGIPVNNNSSHNLSTMKLSQQKDDFHSNIQPRSKSRDLIRSRTVECHPPLETMSNLQRAPSRQTAVSTYQMGSDIMDQTDIETTISATHPYTRPMDQPQQLNINKYSCTPESRKSLYASDSHLINTNTYGSSFSRPYYHPTKGDFAHISKILLGPQRDPSHDLIKTSKALIKQTKTTFPKPSLETNRRQQSSSNLFGVYPYTRTGVRHAQDTAITTSFQRQQSIRLPSTKSRLHDR</sequence>
<dbReference type="GO" id="GO:0004693">
    <property type="term" value="F:cyclin-dependent protein serine/threonine kinase activity"/>
    <property type="evidence" value="ECO:0007669"/>
    <property type="project" value="UniProtKB-EC"/>
</dbReference>
<dbReference type="EC" id="2.7.11.22" evidence="1"/>
<proteinExistence type="predicted"/>
<keyword evidence="5" id="KW-0418">Kinase</keyword>
<evidence type="ECO:0000313" key="13">
    <source>
        <dbReference type="EMBL" id="CAF1350054.1"/>
    </source>
</evidence>
<evidence type="ECO:0000256" key="2">
    <source>
        <dbReference type="ARBA" id="ARBA00022527"/>
    </source>
</evidence>
<dbReference type="PROSITE" id="PS00108">
    <property type="entry name" value="PROTEIN_KINASE_ST"/>
    <property type="match status" value="1"/>
</dbReference>
<dbReference type="OrthoDB" id="548217at2759"/>
<dbReference type="GO" id="GO:0005524">
    <property type="term" value="F:ATP binding"/>
    <property type="evidence" value="ECO:0007669"/>
    <property type="project" value="UniProtKB-UniRule"/>
</dbReference>
<name>A0A815H6X7_ADIRI</name>
<feature type="compositionally biased region" description="Polar residues" evidence="10">
    <location>
        <begin position="528"/>
        <end position="543"/>
    </location>
</feature>
<keyword evidence="3" id="KW-0808">Transferase</keyword>
<dbReference type="InterPro" id="IPR011009">
    <property type="entry name" value="Kinase-like_dom_sf"/>
</dbReference>
<dbReference type="PROSITE" id="PS00107">
    <property type="entry name" value="PROTEIN_KINASE_ATP"/>
    <property type="match status" value="1"/>
</dbReference>
<feature type="binding site" evidence="9">
    <location>
        <position position="41"/>
    </location>
    <ligand>
        <name>ATP</name>
        <dbReference type="ChEBI" id="CHEBI:30616"/>
    </ligand>
</feature>
<evidence type="ECO:0000313" key="14">
    <source>
        <dbReference type="Proteomes" id="UP000663828"/>
    </source>
</evidence>
<reference evidence="13" key="1">
    <citation type="submission" date="2021-02" db="EMBL/GenBank/DDBJ databases">
        <authorList>
            <person name="Nowell W R."/>
        </authorList>
    </citation>
    <scope>NUCLEOTIDE SEQUENCE</scope>
</reference>
<dbReference type="SMART" id="SM00220">
    <property type="entry name" value="S_TKc"/>
    <property type="match status" value="1"/>
</dbReference>
<dbReference type="Gene3D" id="1.10.510.10">
    <property type="entry name" value="Transferase(Phosphotransferase) domain 1"/>
    <property type="match status" value="1"/>
</dbReference>
<comment type="caution">
    <text evidence="13">The sequence shown here is derived from an EMBL/GenBank/DDBJ whole genome shotgun (WGS) entry which is preliminary data.</text>
</comment>
<dbReference type="Proteomes" id="UP000663828">
    <property type="component" value="Unassembled WGS sequence"/>
</dbReference>
<dbReference type="InterPro" id="IPR008271">
    <property type="entry name" value="Ser/Thr_kinase_AS"/>
</dbReference>
<evidence type="ECO:0000256" key="4">
    <source>
        <dbReference type="ARBA" id="ARBA00022741"/>
    </source>
</evidence>
<evidence type="ECO:0000256" key="8">
    <source>
        <dbReference type="ARBA" id="ARBA00048367"/>
    </source>
</evidence>
<keyword evidence="4 9" id="KW-0547">Nucleotide-binding</keyword>
<evidence type="ECO:0000256" key="10">
    <source>
        <dbReference type="SAM" id="MobiDB-lite"/>
    </source>
</evidence>
<organism evidence="13 14">
    <name type="scientific">Adineta ricciae</name>
    <name type="common">Rotifer</name>
    <dbReference type="NCBI Taxonomy" id="249248"/>
    <lineage>
        <taxon>Eukaryota</taxon>
        <taxon>Metazoa</taxon>
        <taxon>Spiralia</taxon>
        <taxon>Gnathifera</taxon>
        <taxon>Rotifera</taxon>
        <taxon>Eurotatoria</taxon>
        <taxon>Bdelloidea</taxon>
        <taxon>Adinetida</taxon>
        <taxon>Adinetidae</taxon>
        <taxon>Adineta</taxon>
    </lineage>
</organism>
<evidence type="ECO:0000256" key="3">
    <source>
        <dbReference type="ARBA" id="ARBA00022679"/>
    </source>
</evidence>
<comment type="catalytic activity">
    <reaction evidence="7">
        <text>L-threonyl-[protein] + ATP = O-phospho-L-threonyl-[protein] + ADP + H(+)</text>
        <dbReference type="Rhea" id="RHEA:46608"/>
        <dbReference type="Rhea" id="RHEA-COMP:11060"/>
        <dbReference type="Rhea" id="RHEA-COMP:11605"/>
        <dbReference type="ChEBI" id="CHEBI:15378"/>
        <dbReference type="ChEBI" id="CHEBI:30013"/>
        <dbReference type="ChEBI" id="CHEBI:30616"/>
        <dbReference type="ChEBI" id="CHEBI:61977"/>
        <dbReference type="ChEBI" id="CHEBI:456216"/>
        <dbReference type="EC" id="2.7.11.22"/>
    </reaction>
</comment>
<dbReference type="FunFam" id="1.10.510.10:FF:000624">
    <property type="entry name" value="Mitogen-activated protein kinase"/>
    <property type="match status" value="1"/>
</dbReference>
<dbReference type="EMBL" id="CAJNOR010002863">
    <property type="protein sequence ID" value="CAF1350054.1"/>
    <property type="molecule type" value="Genomic_DNA"/>
</dbReference>
<feature type="region of interest" description="Disordered" evidence="10">
    <location>
        <begin position="420"/>
        <end position="476"/>
    </location>
</feature>
<feature type="region of interest" description="Disordered" evidence="10">
    <location>
        <begin position="371"/>
        <end position="399"/>
    </location>
</feature>
<dbReference type="AlphaFoldDB" id="A0A815H6X7"/>
<feature type="domain" description="Protein kinase" evidence="11">
    <location>
        <begin position="12"/>
        <end position="318"/>
    </location>
</feature>
<evidence type="ECO:0000256" key="9">
    <source>
        <dbReference type="PROSITE-ProRule" id="PRU10141"/>
    </source>
</evidence>
<evidence type="ECO:0000259" key="11">
    <source>
        <dbReference type="PROSITE" id="PS50011"/>
    </source>
</evidence>
<dbReference type="Proteomes" id="UP000663852">
    <property type="component" value="Unassembled WGS sequence"/>
</dbReference>
<accession>A0A815H6X7</accession>
<feature type="compositionally biased region" description="Polar residues" evidence="10">
    <location>
        <begin position="387"/>
        <end position="399"/>
    </location>
</feature>